<gene>
    <name evidence="2" type="ORF">B0T14DRAFT_500295</name>
</gene>
<feature type="compositionally biased region" description="Low complexity" evidence="1">
    <location>
        <begin position="539"/>
        <end position="548"/>
    </location>
</feature>
<feature type="compositionally biased region" description="Pro residues" evidence="1">
    <location>
        <begin position="528"/>
        <end position="538"/>
    </location>
</feature>
<dbReference type="AlphaFoldDB" id="A0AA39U3R1"/>
<name>A0AA39U3R1_9PEZI</name>
<comment type="caution">
    <text evidence="2">The sequence shown here is derived from an EMBL/GenBank/DDBJ whole genome shotgun (WGS) entry which is preliminary data.</text>
</comment>
<sequence length="681" mass="74381">MAVVEFAGVGSGCLCCFPVLGRPWAGLTHELSVSGVTVFLSSPPPLHRRPDPSPITTPIRHGPSPTKPSAATRTYISPRLRRLASGRKPHVRFVNDTTPEDVQASSWCTMFGNLSHLIPTGYTPQAPKDVPPPTLVNFPLCRPQERAEEEGGGPPGRPSEHLTSVLQGIIRPTEVTIAHLEALGSHVIPDSTPEELIPDASFIPDFRAWEALSADEAHAANERTRRKINTGALSPGCQTYLERKRELSVPNEAAYRAIRRVPAPKGQAQARLGNSFEFYRYLELFSTYWDDTSAPPSEVKVDKSKDVEPSAPVDGGAGAANSEAQPADKETQTQEIRYTRTGAGHQMPPDYRQNITSAFVKLVAYDFGCNATAPRTEPRLYITSNTQPPRSSYFSSGCTFIFRTPTTREAARSGVIEGPVAAISARHTITFPPARPSSSETPPGATDRDSVIDLARELIAALVTAQHRAREGREERRIGEGAWWATKPRWGGGPGGPIGREVDLASGADETFGDKDAPPPETPLTAVAPPPTPTPRPFSRPSLLLGSSKGPKRLKKSGNLPMYDSYRMVRPPAAAWDRKTRYSAIGRAKGVDYDDIFMVSSLFHHVSILRVRVPDRLLAVLDGADDAATGGKSWGRLEARRSKWYDLFLAEERLEAMRLVWSMMAYLMREADGEDVSMVDA</sequence>
<evidence type="ECO:0000256" key="1">
    <source>
        <dbReference type="SAM" id="MobiDB-lite"/>
    </source>
</evidence>
<dbReference type="EMBL" id="JAULSU010000007">
    <property type="protein sequence ID" value="KAK0611135.1"/>
    <property type="molecule type" value="Genomic_DNA"/>
</dbReference>
<evidence type="ECO:0000313" key="3">
    <source>
        <dbReference type="Proteomes" id="UP001175000"/>
    </source>
</evidence>
<dbReference type="Proteomes" id="UP001175000">
    <property type="component" value="Unassembled WGS sequence"/>
</dbReference>
<proteinExistence type="predicted"/>
<keyword evidence="3" id="KW-1185">Reference proteome</keyword>
<accession>A0AA39U3R1</accession>
<feature type="compositionally biased region" description="Basic and acidic residues" evidence="1">
    <location>
        <begin position="299"/>
        <end position="308"/>
    </location>
</feature>
<reference evidence="2" key="1">
    <citation type="submission" date="2023-06" db="EMBL/GenBank/DDBJ databases">
        <title>Genome-scale phylogeny and comparative genomics of the fungal order Sordariales.</title>
        <authorList>
            <consortium name="Lawrence Berkeley National Laboratory"/>
            <person name="Hensen N."/>
            <person name="Bonometti L."/>
            <person name="Westerberg I."/>
            <person name="Brannstrom I.O."/>
            <person name="Guillou S."/>
            <person name="Cros-Aarteil S."/>
            <person name="Calhoun S."/>
            <person name="Haridas S."/>
            <person name="Kuo A."/>
            <person name="Mondo S."/>
            <person name="Pangilinan J."/>
            <person name="Riley R."/>
            <person name="Labutti K."/>
            <person name="Andreopoulos B."/>
            <person name="Lipzen A."/>
            <person name="Chen C."/>
            <person name="Yanf M."/>
            <person name="Daum C."/>
            <person name="Ng V."/>
            <person name="Clum A."/>
            <person name="Steindorff A."/>
            <person name="Ohm R."/>
            <person name="Martin F."/>
            <person name="Silar P."/>
            <person name="Natvig D."/>
            <person name="Lalanne C."/>
            <person name="Gautier V."/>
            <person name="Ament-Velasquez S.L."/>
            <person name="Kruys A."/>
            <person name="Hutchinson M.I."/>
            <person name="Powell A.J."/>
            <person name="Barry K."/>
            <person name="Miller A.N."/>
            <person name="Grigoriev I.V."/>
            <person name="Debuchy R."/>
            <person name="Gladieux P."/>
            <person name="Thoren M.H."/>
            <person name="Johannesson H."/>
        </authorList>
    </citation>
    <scope>NUCLEOTIDE SEQUENCE</scope>
    <source>
        <strain evidence="2">CBS 606.72</strain>
    </source>
</reference>
<feature type="region of interest" description="Disordered" evidence="1">
    <location>
        <begin position="44"/>
        <end position="71"/>
    </location>
</feature>
<protein>
    <submittedName>
        <fullName evidence="2">Uncharacterized protein</fullName>
    </submittedName>
</protein>
<feature type="region of interest" description="Disordered" evidence="1">
    <location>
        <begin position="508"/>
        <end position="552"/>
    </location>
</feature>
<feature type="region of interest" description="Disordered" evidence="1">
    <location>
        <begin position="295"/>
        <end position="333"/>
    </location>
</feature>
<evidence type="ECO:0000313" key="2">
    <source>
        <dbReference type="EMBL" id="KAK0611135.1"/>
    </source>
</evidence>
<organism evidence="2 3">
    <name type="scientific">Immersiella caudata</name>
    <dbReference type="NCBI Taxonomy" id="314043"/>
    <lineage>
        <taxon>Eukaryota</taxon>
        <taxon>Fungi</taxon>
        <taxon>Dikarya</taxon>
        <taxon>Ascomycota</taxon>
        <taxon>Pezizomycotina</taxon>
        <taxon>Sordariomycetes</taxon>
        <taxon>Sordariomycetidae</taxon>
        <taxon>Sordariales</taxon>
        <taxon>Lasiosphaeriaceae</taxon>
        <taxon>Immersiella</taxon>
    </lineage>
</organism>